<organism evidence="1 2">
    <name type="scientific">Karstenula rhodostoma CBS 690.94</name>
    <dbReference type="NCBI Taxonomy" id="1392251"/>
    <lineage>
        <taxon>Eukaryota</taxon>
        <taxon>Fungi</taxon>
        <taxon>Dikarya</taxon>
        <taxon>Ascomycota</taxon>
        <taxon>Pezizomycotina</taxon>
        <taxon>Dothideomycetes</taxon>
        <taxon>Pleosporomycetidae</taxon>
        <taxon>Pleosporales</taxon>
        <taxon>Massarineae</taxon>
        <taxon>Didymosphaeriaceae</taxon>
        <taxon>Karstenula</taxon>
    </lineage>
</organism>
<dbReference type="AlphaFoldDB" id="A0A9P4U6K0"/>
<keyword evidence="2" id="KW-1185">Reference proteome</keyword>
<dbReference type="Proteomes" id="UP000799764">
    <property type="component" value="Unassembled WGS sequence"/>
</dbReference>
<gene>
    <name evidence="1" type="ORF">P171DRAFT_436484</name>
</gene>
<name>A0A9P4U6K0_9PLEO</name>
<accession>A0A9P4U6K0</accession>
<evidence type="ECO:0000313" key="1">
    <source>
        <dbReference type="EMBL" id="KAF2439145.1"/>
    </source>
</evidence>
<protein>
    <submittedName>
        <fullName evidence="1">Uncharacterized protein</fullName>
    </submittedName>
</protein>
<dbReference type="EMBL" id="MU001510">
    <property type="protein sequence ID" value="KAF2439145.1"/>
    <property type="molecule type" value="Genomic_DNA"/>
</dbReference>
<proteinExistence type="predicted"/>
<dbReference type="OrthoDB" id="3804510at2759"/>
<reference evidence="1" key="1">
    <citation type="journal article" date="2020" name="Stud. Mycol.">
        <title>101 Dothideomycetes genomes: a test case for predicting lifestyles and emergence of pathogens.</title>
        <authorList>
            <person name="Haridas S."/>
            <person name="Albert R."/>
            <person name="Binder M."/>
            <person name="Bloem J."/>
            <person name="Labutti K."/>
            <person name="Salamov A."/>
            <person name="Andreopoulos B."/>
            <person name="Baker S."/>
            <person name="Barry K."/>
            <person name="Bills G."/>
            <person name="Bluhm B."/>
            <person name="Cannon C."/>
            <person name="Castanera R."/>
            <person name="Culley D."/>
            <person name="Daum C."/>
            <person name="Ezra D."/>
            <person name="Gonzalez J."/>
            <person name="Henrissat B."/>
            <person name="Kuo A."/>
            <person name="Liang C."/>
            <person name="Lipzen A."/>
            <person name="Lutzoni F."/>
            <person name="Magnuson J."/>
            <person name="Mondo S."/>
            <person name="Nolan M."/>
            <person name="Ohm R."/>
            <person name="Pangilinan J."/>
            <person name="Park H.-J."/>
            <person name="Ramirez L."/>
            <person name="Alfaro M."/>
            <person name="Sun H."/>
            <person name="Tritt A."/>
            <person name="Yoshinaga Y."/>
            <person name="Zwiers L.-H."/>
            <person name="Turgeon B."/>
            <person name="Goodwin S."/>
            <person name="Spatafora J."/>
            <person name="Crous P."/>
            <person name="Grigoriev I."/>
        </authorList>
    </citation>
    <scope>NUCLEOTIDE SEQUENCE</scope>
    <source>
        <strain evidence="1">CBS 690.94</strain>
    </source>
</reference>
<evidence type="ECO:0000313" key="2">
    <source>
        <dbReference type="Proteomes" id="UP000799764"/>
    </source>
</evidence>
<comment type="caution">
    <text evidence="1">The sequence shown here is derived from an EMBL/GenBank/DDBJ whole genome shotgun (WGS) entry which is preliminary data.</text>
</comment>
<sequence length="178" mass="20529">MWTSNTTLRFVFCHPPWAHLAFFRPSLTTRNFMVVLQNLDMHLYSRPISYNERKGYERLWNVDCSHGDGNVQDIAYCHYFQKGANLFPALHNRIDRLALVMNDLVNNPKVVTDSRLKGELHDIVEEIGSCKAMLNFIAIAEEMTKRLEDVRVALGSDDTAPGRARAEEVRVYLHHKAI</sequence>